<dbReference type="PROSITE" id="PS51257">
    <property type="entry name" value="PROKAR_LIPOPROTEIN"/>
    <property type="match status" value="1"/>
</dbReference>
<proteinExistence type="predicted"/>
<evidence type="ECO:0000313" key="1">
    <source>
        <dbReference type="EMBL" id="TWT59795.1"/>
    </source>
</evidence>
<dbReference type="OrthoDB" id="9900663at2"/>
<name>A0A5C5XC99_9PLAN</name>
<gene>
    <name evidence="1" type="ORF">Pan54_05050</name>
</gene>
<evidence type="ECO:0000313" key="2">
    <source>
        <dbReference type="Proteomes" id="UP000316095"/>
    </source>
</evidence>
<accession>A0A5C5XC99</accession>
<sequence>MKSLLPLSAILVAAGCFSQAKPARTDAPNTAIPTTAVSYQVLTDAPVEILDELASKYTGDLEQWRGEWIQSNSTTMLDGQSTIRLLEIACYADVMCHPIEYPLRVVTHDFIREHMELPEVRSSLEWIRSSYNSGLPFKKPGDAIGNFDGMLVESMNSRMREYANQLLKSSDSISVK</sequence>
<comment type="caution">
    <text evidence="1">The sequence shown here is derived from an EMBL/GenBank/DDBJ whole genome shotgun (WGS) entry which is preliminary data.</text>
</comment>
<dbReference type="EMBL" id="SJPG01000001">
    <property type="protein sequence ID" value="TWT59795.1"/>
    <property type="molecule type" value="Genomic_DNA"/>
</dbReference>
<reference evidence="1 2" key="1">
    <citation type="submission" date="2019-02" db="EMBL/GenBank/DDBJ databases">
        <title>Deep-cultivation of Planctomycetes and their phenomic and genomic characterization uncovers novel biology.</title>
        <authorList>
            <person name="Wiegand S."/>
            <person name="Jogler M."/>
            <person name="Boedeker C."/>
            <person name="Pinto D."/>
            <person name="Vollmers J."/>
            <person name="Rivas-Marin E."/>
            <person name="Kohn T."/>
            <person name="Peeters S.H."/>
            <person name="Heuer A."/>
            <person name="Rast P."/>
            <person name="Oberbeckmann S."/>
            <person name="Bunk B."/>
            <person name="Jeske O."/>
            <person name="Meyerdierks A."/>
            <person name="Storesund J.E."/>
            <person name="Kallscheuer N."/>
            <person name="Luecker S."/>
            <person name="Lage O.M."/>
            <person name="Pohl T."/>
            <person name="Merkel B.J."/>
            <person name="Hornburger P."/>
            <person name="Mueller R.-W."/>
            <person name="Bruemmer F."/>
            <person name="Labrenz M."/>
            <person name="Spormann A.M."/>
            <person name="Op Den Camp H."/>
            <person name="Overmann J."/>
            <person name="Amann R."/>
            <person name="Jetten M.S.M."/>
            <person name="Mascher T."/>
            <person name="Medema M.H."/>
            <person name="Devos D.P."/>
            <person name="Kaster A.-K."/>
            <person name="Ovreas L."/>
            <person name="Rohde M."/>
            <person name="Galperin M.Y."/>
            <person name="Jogler C."/>
        </authorList>
    </citation>
    <scope>NUCLEOTIDE SEQUENCE [LARGE SCALE GENOMIC DNA]</scope>
    <source>
        <strain evidence="1 2">Pan54</strain>
    </source>
</reference>
<organism evidence="1 2">
    <name type="scientific">Rubinisphaera italica</name>
    <dbReference type="NCBI Taxonomy" id="2527969"/>
    <lineage>
        <taxon>Bacteria</taxon>
        <taxon>Pseudomonadati</taxon>
        <taxon>Planctomycetota</taxon>
        <taxon>Planctomycetia</taxon>
        <taxon>Planctomycetales</taxon>
        <taxon>Planctomycetaceae</taxon>
        <taxon>Rubinisphaera</taxon>
    </lineage>
</organism>
<protein>
    <recommendedName>
        <fullName evidence="3">Lipoprotein</fullName>
    </recommendedName>
</protein>
<evidence type="ECO:0008006" key="3">
    <source>
        <dbReference type="Google" id="ProtNLM"/>
    </source>
</evidence>
<dbReference type="RefSeq" id="WP_146501985.1">
    <property type="nucleotide sequence ID" value="NZ_SJPG01000001.1"/>
</dbReference>
<dbReference type="AlphaFoldDB" id="A0A5C5XC99"/>
<dbReference type="Proteomes" id="UP000316095">
    <property type="component" value="Unassembled WGS sequence"/>
</dbReference>
<keyword evidence="2" id="KW-1185">Reference proteome</keyword>